<evidence type="ECO:0000313" key="3">
    <source>
        <dbReference type="Proteomes" id="UP000605846"/>
    </source>
</evidence>
<organism evidence="2 3">
    <name type="scientific">Apophysomyces ossiformis</name>
    <dbReference type="NCBI Taxonomy" id="679940"/>
    <lineage>
        <taxon>Eukaryota</taxon>
        <taxon>Fungi</taxon>
        <taxon>Fungi incertae sedis</taxon>
        <taxon>Mucoromycota</taxon>
        <taxon>Mucoromycotina</taxon>
        <taxon>Mucoromycetes</taxon>
        <taxon>Mucorales</taxon>
        <taxon>Mucorineae</taxon>
        <taxon>Mucoraceae</taxon>
        <taxon>Apophysomyces</taxon>
    </lineage>
</organism>
<sequence length="393" mass="44640">MSPVQGSRQQVPALSTKEAALLEKDFDTYHKHLLCPLCNSTGKIRRNGTSQATQPQPIYHCKPPCYKTFNHLTIRTLIAAAKSNQPRNSLPENEISGYLSQWNSQDPLDLDVQTLNPKLLEHDTIYEQLRQLQQELRAAQHRIAELEHTKKQLCAQLANGTTTTIVDSQYDSQFPALLPTKQTSLASQWARPLTQQRLQPSPETQQRRQAAAARAFIPPTITHGFKYLYLLARARIPTGQMQACLCKLGIDNSHILDIHYPDHQVIALLIHNDFEQTLLDQLNRFGITPLPYDPLDPVNLHDLKDKDKPTMERSQIAFEVHCNHMAKALQYIRAPVKYAVARTFIENGWIPIEDLKQLLSSRWNNHADDVDFFQLSNANADTSMNGSSNNQSE</sequence>
<reference evidence="2" key="1">
    <citation type="submission" date="2020-01" db="EMBL/GenBank/DDBJ databases">
        <title>Genome Sequencing of Three Apophysomyces-Like Fungal Strains Confirms a Novel Fungal Genus in the Mucoromycota with divergent Burkholderia-like Endosymbiotic Bacteria.</title>
        <authorList>
            <person name="Stajich J.E."/>
            <person name="Macias A.M."/>
            <person name="Carter-House D."/>
            <person name="Lovett B."/>
            <person name="Kasson L.R."/>
            <person name="Berry K."/>
            <person name="Grigoriev I."/>
            <person name="Chang Y."/>
            <person name="Spatafora J."/>
            <person name="Kasson M.T."/>
        </authorList>
    </citation>
    <scope>NUCLEOTIDE SEQUENCE</scope>
    <source>
        <strain evidence="2">NRRL A-21654</strain>
    </source>
</reference>
<dbReference type="Proteomes" id="UP000605846">
    <property type="component" value="Unassembled WGS sequence"/>
</dbReference>
<dbReference type="OrthoDB" id="2206543at2759"/>
<dbReference type="EMBL" id="JABAYA010000397">
    <property type="protein sequence ID" value="KAF7720699.1"/>
    <property type="molecule type" value="Genomic_DNA"/>
</dbReference>
<proteinExistence type="predicted"/>
<dbReference type="AlphaFoldDB" id="A0A8H7EKZ7"/>
<evidence type="ECO:0000313" key="2">
    <source>
        <dbReference type="EMBL" id="KAF7720699.1"/>
    </source>
</evidence>
<feature type="coiled-coil region" evidence="1">
    <location>
        <begin position="122"/>
        <end position="156"/>
    </location>
</feature>
<gene>
    <name evidence="2" type="ORF">EC973_006320</name>
</gene>
<name>A0A8H7EKZ7_9FUNG</name>
<protein>
    <submittedName>
        <fullName evidence="2">Uncharacterized protein</fullName>
    </submittedName>
</protein>
<comment type="caution">
    <text evidence="2">The sequence shown here is derived from an EMBL/GenBank/DDBJ whole genome shotgun (WGS) entry which is preliminary data.</text>
</comment>
<keyword evidence="1" id="KW-0175">Coiled coil</keyword>
<keyword evidence="3" id="KW-1185">Reference proteome</keyword>
<accession>A0A8H7EKZ7</accession>
<evidence type="ECO:0000256" key="1">
    <source>
        <dbReference type="SAM" id="Coils"/>
    </source>
</evidence>